<sequence length="39" mass="4465">MLCGSFYRCFSSFPDSLSVSLHLTIPAFFVILLYIYITV</sequence>
<dbReference type="AlphaFoldDB" id="D3ADJ4"/>
<gene>
    <name evidence="2" type="ORF">CLOSTHATH_01672</name>
</gene>
<dbReference type="HOGENOM" id="CLU_3310986_0_0_9"/>
<reference evidence="2 3" key="1">
    <citation type="submission" date="2010-01" db="EMBL/GenBank/DDBJ databases">
        <authorList>
            <person name="Weinstock G."/>
            <person name="Sodergren E."/>
            <person name="Clifton S."/>
            <person name="Fulton L."/>
            <person name="Fulton B."/>
            <person name="Courtney L."/>
            <person name="Fronick C."/>
            <person name="Harrison M."/>
            <person name="Strong C."/>
            <person name="Farmer C."/>
            <person name="Delahaunty K."/>
            <person name="Markovic C."/>
            <person name="Hall O."/>
            <person name="Minx P."/>
            <person name="Tomlinson C."/>
            <person name="Mitreva M."/>
            <person name="Nelson J."/>
            <person name="Hou S."/>
            <person name="Wollam A."/>
            <person name="Pepin K.H."/>
            <person name="Johnson M."/>
            <person name="Bhonagiri V."/>
            <person name="Nash W.E."/>
            <person name="Warren W."/>
            <person name="Chinwalla A."/>
            <person name="Mardis E.R."/>
            <person name="Wilson R.K."/>
        </authorList>
    </citation>
    <scope>NUCLEOTIDE SEQUENCE [LARGE SCALE GENOMIC DNA]</scope>
    <source>
        <strain evidence="2 3">DSM 13479</strain>
    </source>
</reference>
<keyword evidence="1" id="KW-0472">Membrane</keyword>
<dbReference type="EMBL" id="ACIO01000121">
    <property type="protein sequence ID" value="EFD00104.1"/>
    <property type="molecule type" value="Genomic_DNA"/>
</dbReference>
<name>D3ADJ4_9FIRM</name>
<accession>D3ADJ4</accession>
<proteinExistence type="predicted"/>
<evidence type="ECO:0000313" key="3">
    <source>
        <dbReference type="Proteomes" id="UP000004968"/>
    </source>
</evidence>
<evidence type="ECO:0000313" key="2">
    <source>
        <dbReference type="EMBL" id="EFD00104.1"/>
    </source>
</evidence>
<feature type="transmembrane region" description="Helical" evidence="1">
    <location>
        <begin position="20"/>
        <end position="37"/>
    </location>
</feature>
<protein>
    <submittedName>
        <fullName evidence="2">Uncharacterized protein</fullName>
    </submittedName>
</protein>
<keyword evidence="1" id="KW-0812">Transmembrane</keyword>
<dbReference type="Proteomes" id="UP000004968">
    <property type="component" value="Unassembled WGS sequence"/>
</dbReference>
<organism evidence="2 3">
    <name type="scientific">Hungatella hathewayi DSM 13479</name>
    <dbReference type="NCBI Taxonomy" id="566550"/>
    <lineage>
        <taxon>Bacteria</taxon>
        <taxon>Bacillati</taxon>
        <taxon>Bacillota</taxon>
        <taxon>Clostridia</taxon>
        <taxon>Lachnospirales</taxon>
        <taxon>Lachnospiraceae</taxon>
        <taxon>Hungatella</taxon>
    </lineage>
</organism>
<evidence type="ECO:0000256" key="1">
    <source>
        <dbReference type="SAM" id="Phobius"/>
    </source>
</evidence>
<keyword evidence="1" id="KW-1133">Transmembrane helix</keyword>
<comment type="caution">
    <text evidence="2">The sequence shown here is derived from an EMBL/GenBank/DDBJ whole genome shotgun (WGS) entry which is preliminary data.</text>
</comment>